<dbReference type="KEGG" id="mgl:MGL_3771"/>
<evidence type="ECO:0000256" key="6">
    <source>
        <dbReference type="SAM" id="Phobius"/>
    </source>
</evidence>
<dbReference type="RefSeq" id="XP_001728983.1">
    <property type="nucleotide sequence ID" value="XM_001728931.1"/>
</dbReference>
<name>A8QAL2_MALGO</name>
<evidence type="ECO:0000256" key="2">
    <source>
        <dbReference type="ARBA" id="ARBA00022692"/>
    </source>
</evidence>
<dbReference type="Proteomes" id="UP000008837">
    <property type="component" value="Unassembled WGS sequence"/>
</dbReference>
<dbReference type="PANTHER" id="PTHR31394">
    <property type="entry name" value="TRANSMEMBRANE PROTEIN 199"/>
    <property type="match status" value="1"/>
</dbReference>
<evidence type="ECO:0000256" key="1">
    <source>
        <dbReference type="ARBA" id="ARBA00004477"/>
    </source>
</evidence>
<dbReference type="GO" id="GO:0070072">
    <property type="term" value="P:vacuolar proton-transporting V-type ATPase complex assembly"/>
    <property type="evidence" value="ECO:0007669"/>
    <property type="project" value="InterPro"/>
</dbReference>
<keyword evidence="5 6" id="KW-0472">Membrane</keyword>
<evidence type="ECO:0000313" key="7">
    <source>
        <dbReference type="EMBL" id="EDP41769.1"/>
    </source>
</evidence>
<accession>A8QAL2</accession>
<sequence length="196" mass="21987">MTVLLTVPERTATRLCALAKQDDVPVELREQIRTSLRSKALDQDAPADMGVAWQHVVIPHHILVAVARWARPRHETDLCLDQLVRGARVYVEPRPIYRRPPELEASLEAIRLEQEKQAYENMTATSTQPAQVSLRVRKPVMTVSAKEERAAWRDARAHMSALMNILLSMGAIATAVWWGAGSASTLWKCCMQGMPV</sequence>
<comment type="caution">
    <text evidence="7">The sequence shown here is derived from an EMBL/GenBank/DDBJ whole genome shotgun (WGS) entry which is preliminary data.</text>
</comment>
<keyword evidence="8" id="KW-1185">Reference proteome</keyword>
<dbReference type="OMA" id="WWASGNA"/>
<comment type="subcellular location">
    <subcellularLocation>
        <location evidence="1">Endoplasmic reticulum membrane</location>
        <topology evidence="1">Multi-pass membrane protein</topology>
    </subcellularLocation>
</comment>
<keyword evidence="3" id="KW-0256">Endoplasmic reticulum</keyword>
<keyword evidence="2 6" id="KW-0812">Transmembrane</keyword>
<organism evidence="7 8">
    <name type="scientific">Malassezia globosa (strain ATCC MYA-4612 / CBS 7966)</name>
    <name type="common">Dandruff-associated fungus</name>
    <dbReference type="NCBI Taxonomy" id="425265"/>
    <lineage>
        <taxon>Eukaryota</taxon>
        <taxon>Fungi</taxon>
        <taxon>Dikarya</taxon>
        <taxon>Basidiomycota</taxon>
        <taxon>Ustilaginomycotina</taxon>
        <taxon>Malasseziomycetes</taxon>
        <taxon>Malasseziales</taxon>
        <taxon>Malasseziaceae</taxon>
        <taxon>Malassezia</taxon>
    </lineage>
</organism>
<protein>
    <submittedName>
        <fullName evidence="7">Uncharacterized protein</fullName>
    </submittedName>
</protein>
<evidence type="ECO:0000313" key="8">
    <source>
        <dbReference type="Proteomes" id="UP000008837"/>
    </source>
</evidence>
<gene>
    <name evidence="7" type="ORF">MGL_3771</name>
</gene>
<keyword evidence="4 6" id="KW-1133">Transmembrane helix</keyword>
<dbReference type="InParanoid" id="A8QAL2"/>
<evidence type="ECO:0000256" key="4">
    <source>
        <dbReference type="ARBA" id="ARBA00022989"/>
    </source>
</evidence>
<evidence type="ECO:0000256" key="5">
    <source>
        <dbReference type="ARBA" id="ARBA00023136"/>
    </source>
</evidence>
<reference evidence="7 8" key="1">
    <citation type="journal article" date="2007" name="Proc. Natl. Acad. Sci. U.S.A.">
        <title>Dandruff-associated Malassezia genomes reveal convergent and divergent virulence traits shared with plant and human fungal pathogens.</title>
        <authorList>
            <person name="Xu J."/>
            <person name="Saunders C.W."/>
            <person name="Hu P."/>
            <person name="Grant R.A."/>
            <person name="Boekhout T."/>
            <person name="Kuramae E.E."/>
            <person name="Kronstad J.W."/>
            <person name="Deangelis Y.M."/>
            <person name="Reeder N.L."/>
            <person name="Johnstone K.R."/>
            <person name="Leland M."/>
            <person name="Fieno A.M."/>
            <person name="Begley W.M."/>
            <person name="Sun Y."/>
            <person name="Lacey M.P."/>
            <person name="Chaudhary T."/>
            <person name="Keough T."/>
            <person name="Chu L."/>
            <person name="Sears R."/>
            <person name="Yuan B."/>
            <person name="Dawson T.L.Jr."/>
        </authorList>
    </citation>
    <scope>NUCLEOTIDE SEQUENCE [LARGE SCALE GENOMIC DNA]</scope>
    <source>
        <strain evidence="8">ATCC MYA-4612 / CBS 7966</strain>
    </source>
</reference>
<dbReference type="GO" id="GO:0005789">
    <property type="term" value="C:endoplasmic reticulum membrane"/>
    <property type="evidence" value="ECO:0007669"/>
    <property type="project" value="UniProtKB-SubCell"/>
</dbReference>
<dbReference type="VEuPathDB" id="FungiDB:MGL_3771"/>
<dbReference type="PANTHER" id="PTHR31394:SF1">
    <property type="entry name" value="TRANSMEMBRANE PROTEIN 199"/>
    <property type="match status" value="1"/>
</dbReference>
<dbReference type="OrthoDB" id="19981at2759"/>
<evidence type="ECO:0000256" key="3">
    <source>
        <dbReference type="ARBA" id="ARBA00022824"/>
    </source>
</evidence>
<dbReference type="GeneID" id="5853290"/>
<dbReference type="AlphaFoldDB" id="A8QAL2"/>
<proteinExistence type="predicted"/>
<dbReference type="Pfam" id="PF11712">
    <property type="entry name" value="Vma12"/>
    <property type="match status" value="1"/>
</dbReference>
<dbReference type="InterPro" id="IPR021013">
    <property type="entry name" value="ATPase_Vma12"/>
</dbReference>
<dbReference type="EMBL" id="AAYY01000015">
    <property type="protein sequence ID" value="EDP41769.1"/>
    <property type="molecule type" value="Genomic_DNA"/>
</dbReference>
<feature type="transmembrane region" description="Helical" evidence="6">
    <location>
        <begin position="161"/>
        <end position="180"/>
    </location>
</feature>